<comment type="caution">
    <text evidence="2">The sequence shown here is derived from an EMBL/GenBank/DDBJ whole genome shotgun (WGS) entry which is preliminary data.</text>
</comment>
<dbReference type="InterPro" id="IPR011993">
    <property type="entry name" value="PH-like_dom_sf"/>
</dbReference>
<dbReference type="PANTHER" id="PTHR12844">
    <property type="entry name" value="CONNECTOR ENCHANCER OF KINASE SUPPRESSOR OF RAS"/>
    <property type="match status" value="1"/>
</dbReference>
<dbReference type="PANTHER" id="PTHR12844:SF45">
    <property type="entry name" value="CNK3_IPCEF1 FUSION PROTEIN-RELATED"/>
    <property type="match status" value="1"/>
</dbReference>
<dbReference type="PROSITE" id="PS50003">
    <property type="entry name" value="PH_DOMAIN"/>
    <property type="match status" value="1"/>
</dbReference>
<dbReference type="InterPro" id="IPR001849">
    <property type="entry name" value="PH_domain"/>
</dbReference>
<reference evidence="2 3" key="1">
    <citation type="submission" date="2021-06" db="EMBL/GenBank/DDBJ databases">
        <authorList>
            <person name="Palmer J.M."/>
        </authorList>
    </citation>
    <scope>NUCLEOTIDE SEQUENCE [LARGE SCALE GENOMIC DNA]</scope>
    <source>
        <strain evidence="2 3">CL_MEX2019</strain>
        <tissue evidence="2">Muscle</tissue>
    </source>
</reference>
<name>A0ABU7D229_9TELE</name>
<evidence type="ECO:0000259" key="1">
    <source>
        <dbReference type="PROSITE" id="PS50003"/>
    </source>
</evidence>
<protein>
    <recommendedName>
        <fullName evidence="1">PH domain-containing protein</fullName>
    </recommendedName>
</protein>
<evidence type="ECO:0000313" key="3">
    <source>
        <dbReference type="Proteomes" id="UP001352852"/>
    </source>
</evidence>
<dbReference type="Gene3D" id="2.30.29.30">
    <property type="entry name" value="Pleckstrin-homology domain (PH domain)/Phosphotyrosine-binding domain (PTB)"/>
    <property type="match status" value="1"/>
</dbReference>
<accession>A0ABU7D229</accession>
<dbReference type="InterPro" id="IPR051566">
    <property type="entry name" value="CNKSR"/>
</dbReference>
<dbReference type="EMBL" id="JAHUTJ010013013">
    <property type="protein sequence ID" value="MED6269217.1"/>
    <property type="molecule type" value="Genomic_DNA"/>
</dbReference>
<organism evidence="2 3">
    <name type="scientific">Characodon lateralis</name>
    <dbReference type="NCBI Taxonomy" id="208331"/>
    <lineage>
        <taxon>Eukaryota</taxon>
        <taxon>Metazoa</taxon>
        <taxon>Chordata</taxon>
        <taxon>Craniata</taxon>
        <taxon>Vertebrata</taxon>
        <taxon>Euteleostomi</taxon>
        <taxon>Actinopterygii</taxon>
        <taxon>Neopterygii</taxon>
        <taxon>Teleostei</taxon>
        <taxon>Neoteleostei</taxon>
        <taxon>Acanthomorphata</taxon>
        <taxon>Ovalentaria</taxon>
        <taxon>Atherinomorphae</taxon>
        <taxon>Cyprinodontiformes</taxon>
        <taxon>Goodeidae</taxon>
        <taxon>Characodon</taxon>
    </lineage>
</organism>
<sequence length="105" mass="12601">MLDSREDRAVGDWIKLRCSSNLQSAPRPGAMSRRRVSVKDLGEADCQGWLQRRKDGRSFLGGKWKRFWFVLKKSSLYWYRDKMVSSDWFRLETLMLSRFIYSFQH</sequence>
<dbReference type="Pfam" id="PF00169">
    <property type="entry name" value="PH"/>
    <property type="match status" value="1"/>
</dbReference>
<feature type="domain" description="PH" evidence="1">
    <location>
        <begin position="43"/>
        <end position="105"/>
    </location>
</feature>
<dbReference type="Proteomes" id="UP001352852">
    <property type="component" value="Unassembled WGS sequence"/>
</dbReference>
<dbReference type="SUPFAM" id="SSF50729">
    <property type="entry name" value="PH domain-like"/>
    <property type="match status" value="1"/>
</dbReference>
<evidence type="ECO:0000313" key="2">
    <source>
        <dbReference type="EMBL" id="MED6269217.1"/>
    </source>
</evidence>
<keyword evidence="3" id="KW-1185">Reference proteome</keyword>
<gene>
    <name evidence="2" type="ORF">CHARACLAT_030958</name>
</gene>
<proteinExistence type="predicted"/>